<reference evidence="1 2" key="1">
    <citation type="journal article" date="2015" name="Nature">
        <title>rRNA introns, odd ribosomes, and small enigmatic genomes across a large radiation of phyla.</title>
        <authorList>
            <person name="Brown C.T."/>
            <person name="Hug L.A."/>
            <person name="Thomas B.C."/>
            <person name="Sharon I."/>
            <person name="Castelle C.J."/>
            <person name="Singh A."/>
            <person name="Wilkins M.J."/>
            <person name="Williams K.H."/>
            <person name="Banfield J.F."/>
        </authorList>
    </citation>
    <scope>NUCLEOTIDE SEQUENCE [LARGE SCALE GENOMIC DNA]</scope>
</reference>
<dbReference type="Proteomes" id="UP000034457">
    <property type="component" value="Unassembled WGS sequence"/>
</dbReference>
<proteinExistence type="predicted"/>
<gene>
    <name evidence="1" type="ORF">UR68_C0015G0026</name>
</gene>
<name>A0A0G0EB40_9BACT</name>
<evidence type="ECO:0000313" key="1">
    <source>
        <dbReference type="EMBL" id="KKP72465.1"/>
    </source>
</evidence>
<dbReference type="EMBL" id="LBQC01000015">
    <property type="protein sequence ID" value="KKP72465.1"/>
    <property type="molecule type" value="Genomic_DNA"/>
</dbReference>
<evidence type="ECO:0000313" key="2">
    <source>
        <dbReference type="Proteomes" id="UP000034457"/>
    </source>
</evidence>
<organism evidence="1 2">
    <name type="scientific">Candidatus Roizmanbacteria bacterium GW2011_GWA2_35_19</name>
    <dbReference type="NCBI Taxonomy" id="1618478"/>
    <lineage>
        <taxon>Bacteria</taxon>
        <taxon>Candidatus Roizmaniibacteriota</taxon>
    </lineage>
</organism>
<comment type="caution">
    <text evidence="1">The sequence shown here is derived from an EMBL/GenBank/DDBJ whole genome shotgun (WGS) entry which is preliminary data.</text>
</comment>
<protein>
    <submittedName>
        <fullName evidence="1">Uncharacterized protein</fullName>
    </submittedName>
</protein>
<dbReference type="STRING" id="1618478.UR68_C0015G0026"/>
<accession>A0A0G0EB40</accession>
<sequence length="817" mass="87366">MSDTILSGDFTVYYSAENRQKRIVWTGSATGTRTVNQLYSALQDLFDELTQLDDGVPMSAQTPTEYTIGIVDPGDKDPWFIDRTTVEHLTGGALKTASWDRVQDSNVGIVKVVCNNTSIVSGDIGMDISIDAGDAGTLLDVKGTGAGSELWIRPDTYAVGNSWDSGTTITCNAHTATFTSVTSAGESLWANIYTLGTIESNTHIYIQQNPTATSPLLVAYKGTSDWWEDGHIDILVNVKELGTETDEGWIYVFARQYSKTYSYYSVDLTNGGRNPIPLQTGNDLDNQTGFRETDMATSSGTFVDGEVFDDDATGLKKAVVTSWNETTKVLQYYLIGDPISDFSNGDAITGVTSLATGTVVTPTDIGPAALSPVPTVTFGGLTTGGSYDIDEDGTAENYSIVLDCISATNHRVTTMYEWTKYLTRRGNSADIVNGTPVQQGQFYVGSEYRIRYSGSVTGGTIDDGDKVTQETSGAIGYVVNHNTTDKIIVLRNTRGTFATHATTHTLSTVGGGGGSVEVDTEASAIAPITAAPFGTFAGGKFFLAPGVVLANFHSLDLNNFQLVDDNGTVRVAPTKVYVTVNNVLTDDKIAVFRLTGSSGDIEKNYYSCTAQSAEATTVVVGETIRVDEPGKTTGGILRIVDNNADPTLTKEYRLRFSSWLTSTFTLASATLTPEAGTNTTTVVDTGAFTAALCKVGDLIYNVTLDAYSYVVSRDSDDQVTISPAIASQTNTDTIKKNVLPAAVTTADDVYVPFIDVKALSDGSEQVQVVYSATVYTRVRARRSGALSNRILPFEQDSTIGTSGMTVSVIRTPDTIVT</sequence>
<dbReference type="AlphaFoldDB" id="A0A0G0EB40"/>